<sequence length="230" mass="24712">MLDPAGRVALVSGASRGIGRAVAERLLAAGYAVSAALRDPSRLPDAPNLHRHRYEAEEEGAAEAWIAAAHARFGRIDALVNAAGINPVWRVLDADETALDALMRVNVKAPLRVARAAWPHLIASGEGRIVNIASLSGKRVRNPNAGYAMSKFALVAATHALRREGWEHGIRVSAFCPGFVATDMTTKAAFPREQMSDPRDIAVLIETLLRLPGNAAIAEMLVNCRLEDML</sequence>
<protein>
    <submittedName>
        <fullName evidence="4">SDR family NAD(P)-dependent oxidoreductase</fullName>
    </submittedName>
</protein>
<dbReference type="PANTHER" id="PTHR43391">
    <property type="entry name" value="RETINOL DEHYDROGENASE-RELATED"/>
    <property type="match status" value="1"/>
</dbReference>
<evidence type="ECO:0000313" key="4">
    <source>
        <dbReference type="EMBL" id="MBR0667688.1"/>
    </source>
</evidence>
<keyword evidence="2" id="KW-0560">Oxidoreductase</keyword>
<accession>A0ABS5F5E1</accession>
<dbReference type="EMBL" id="JAAGBB010000039">
    <property type="protein sequence ID" value="MBR0667688.1"/>
    <property type="molecule type" value="Genomic_DNA"/>
</dbReference>
<dbReference type="PRINTS" id="PR00081">
    <property type="entry name" value="GDHRDH"/>
</dbReference>
<dbReference type="PRINTS" id="PR00080">
    <property type="entry name" value="SDRFAMILY"/>
</dbReference>
<reference evidence="5" key="1">
    <citation type="journal article" date="2021" name="Syst. Appl. Microbiol.">
        <title>Roseomonas hellenica sp. nov., isolated from roots of wild-growing Alkanna tinctoria.</title>
        <authorList>
            <person name="Rat A."/>
            <person name="Naranjo H.D."/>
            <person name="Lebbe L."/>
            <person name="Cnockaert M."/>
            <person name="Krigas N."/>
            <person name="Grigoriadou K."/>
            <person name="Maloupa E."/>
            <person name="Willems A."/>
        </authorList>
    </citation>
    <scope>NUCLEOTIDE SEQUENCE [LARGE SCALE GENOMIC DNA]</scope>
    <source>
        <strain evidence="5">LMG 31523</strain>
    </source>
</reference>
<dbReference type="InterPro" id="IPR036291">
    <property type="entry name" value="NAD(P)-bd_dom_sf"/>
</dbReference>
<evidence type="ECO:0000313" key="5">
    <source>
        <dbReference type="Proteomes" id="UP001196870"/>
    </source>
</evidence>
<comment type="caution">
    <text evidence="4">The sequence shown here is derived from an EMBL/GenBank/DDBJ whole genome shotgun (WGS) entry which is preliminary data.</text>
</comment>
<proteinExistence type="inferred from homology"/>
<organism evidence="4 5">
    <name type="scientific">Plastoroseomonas hellenica</name>
    <dbReference type="NCBI Taxonomy" id="2687306"/>
    <lineage>
        <taxon>Bacteria</taxon>
        <taxon>Pseudomonadati</taxon>
        <taxon>Pseudomonadota</taxon>
        <taxon>Alphaproteobacteria</taxon>
        <taxon>Acetobacterales</taxon>
        <taxon>Acetobacteraceae</taxon>
        <taxon>Plastoroseomonas</taxon>
    </lineage>
</organism>
<dbReference type="Proteomes" id="UP001196870">
    <property type="component" value="Unassembled WGS sequence"/>
</dbReference>
<dbReference type="Pfam" id="PF00106">
    <property type="entry name" value="adh_short"/>
    <property type="match status" value="1"/>
</dbReference>
<dbReference type="InterPro" id="IPR002347">
    <property type="entry name" value="SDR_fam"/>
</dbReference>
<evidence type="ECO:0000256" key="3">
    <source>
        <dbReference type="RuleBase" id="RU000363"/>
    </source>
</evidence>
<evidence type="ECO:0000256" key="2">
    <source>
        <dbReference type="ARBA" id="ARBA00023002"/>
    </source>
</evidence>
<dbReference type="PANTHER" id="PTHR43391:SF86">
    <property type="entry name" value="SHORT-CHAIN DEHYDROGENASE_REDUCTASE FAMILY PROTEIN"/>
    <property type="match status" value="1"/>
</dbReference>
<name>A0ABS5F5E1_9PROT</name>
<dbReference type="SUPFAM" id="SSF51735">
    <property type="entry name" value="NAD(P)-binding Rossmann-fold domains"/>
    <property type="match status" value="1"/>
</dbReference>
<dbReference type="RefSeq" id="WP_211855467.1">
    <property type="nucleotide sequence ID" value="NZ_JAAGBB010000039.1"/>
</dbReference>
<comment type="similarity">
    <text evidence="1 3">Belongs to the short-chain dehydrogenases/reductases (SDR) family.</text>
</comment>
<dbReference type="Gene3D" id="3.40.50.720">
    <property type="entry name" value="NAD(P)-binding Rossmann-like Domain"/>
    <property type="match status" value="1"/>
</dbReference>
<gene>
    <name evidence="4" type="ORF">GXW71_25255</name>
</gene>
<keyword evidence="5" id="KW-1185">Reference proteome</keyword>
<evidence type="ECO:0000256" key="1">
    <source>
        <dbReference type="ARBA" id="ARBA00006484"/>
    </source>
</evidence>